<dbReference type="HAMAP" id="MF_00283">
    <property type="entry name" value="Phe_tRNA_synth_beta1"/>
    <property type="match status" value="1"/>
</dbReference>
<evidence type="ECO:0000256" key="3">
    <source>
        <dbReference type="ARBA" id="ARBA00011209"/>
    </source>
</evidence>
<name>A0A1G8ZMU1_9LACT</name>
<proteinExistence type="inferred from homology"/>
<dbReference type="FunFam" id="3.30.930.10:FF:000022">
    <property type="entry name" value="Phenylalanine--tRNA ligase beta subunit"/>
    <property type="match status" value="1"/>
</dbReference>
<comment type="catalytic activity">
    <reaction evidence="14 15">
        <text>tRNA(Phe) + L-phenylalanine + ATP = L-phenylalanyl-tRNA(Phe) + AMP + diphosphate + H(+)</text>
        <dbReference type="Rhea" id="RHEA:19413"/>
        <dbReference type="Rhea" id="RHEA-COMP:9668"/>
        <dbReference type="Rhea" id="RHEA-COMP:9699"/>
        <dbReference type="ChEBI" id="CHEBI:15378"/>
        <dbReference type="ChEBI" id="CHEBI:30616"/>
        <dbReference type="ChEBI" id="CHEBI:33019"/>
        <dbReference type="ChEBI" id="CHEBI:58095"/>
        <dbReference type="ChEBI" id="CHEBI:78442"/>
        <dbReference type="ChEBI" id="CHEBI:78531"/>
        <dbReference type="ChEBI" id="CHEBI:456215"/>
        <dbReference type="EC" id="6.1.1.20"/>
    </reaction>
</comment>
<dbReference type="Pfam" id="PF03147">
    <property type="entry name" value="FDX-ACB"/>
    <property type="match status" value="1"/>
</dbReference>
<dbReference type="GO" id="GO:0016740">
    <property type="term" value="F:transferase activity"/>
    <property type="evidence" value="ECO:0007669"/>
    <property type="project" value="UniProtKB-ARBA"/>
</dbReference>
<dbReference type="PROSITE" id="PS51447">
    <property type="entry name" value="FDX_ACB"/>
    <property type="match status" value="1"/>
</dbReference>
<dbReference type="InterPro" id="IPR041616">
    <property type="entry name" value="PheRS_beta_core"/>
</dbReference>
<dbReference type="Gene3D" id="2.40.50.140">
    <property type="entry name" value="Nucleic acid-binding proteins"/>
    <property type="match status" value="1"/>
</dbReference>
<reference evidence="21" key="1">
    <citation type="submission" date="2016-10" db="EMBL/GenBank/DDBJ databases">
        <authorList>
            <person name="Varghese N."/>
            <person name="Submissions S."/>
        </authorList>
    </citation>
    <scope>NUCLEOTIDE SEQUENCE [LARGE SCALE GENOMIC DNA]</scope>
    <source>
        <strain evidence="21">DSM 19181</strain>
    </source>
</reference>
<dbReference type="NCBIfam" id="TIGR00472">
    <property type="entry name" value="pheT_bact"/>
    <property type="match status" value="1"/>
</dbReference>
<evidence type="ECO:0000256" key="6">
    <source>
        <dbReference type="ARBA" id="ARBA00022598"/>
    </source>
</evidence>
<dbReference type="Pfam" id="PF03483">
    <property type="entry name" value="B3_4"/>
    <property type="match status" value="1"/>
</dbReference>
<dbReference type="FunFam" id="2.40.50.140:FF:000045">
    <property type="entry name" value="Phenylalanine--tRNA ligase beta subunit"/>
    <property type="match status" value="1"/>
</dbReference>
<dbReference type="GO" id="GO:0004826">
    <property type="term" value="F:phenylalanine-tRNA ligase activity"/>
    <property type="evidence" value="ECO:0007669"/>
    <property type="project" value="UniProtKB-UniRule"/>
</dbReference>
<dbReference type="SUPFAM" id="SSF50249">
    <property type="entry name" value="Nucleic acid-binding proteins"/>
    <property type="match status" value="1"/>
</dbReference>
<dbReference type="InterPro" id="IPR005147">
    <property type="entry name" value="tRNA_synthase_B5-dom"/>
</dbReference>
<evidence type="ECO:0000259" key="17">
    <source>
        <dbReference type="PROSITE" id="PS50886"/>
    </source>
</evidence>
<evidence type="ECO:0000256" key="12">
    <source>
        <dbReference type="ARBA" id="ARBA00022917"/>
    </source>
</evidence>
<accession>A0A1G8ZMU1</accession>
<dbReference type="Gene3D" id="3.30.56.10">
    <property type="match status" value="2"/>
</dbReference>
<feature type="binding site" evidence="15">
    <location>
        <position position="473"/>
    </location>
    <ligand>
        <name>Mg(2+)</name>
        <dbReference type="ChEBI" id="CHEBI:18420"/>
        <note>shared with alpha subunit</note>
    </ligand>
</feature>
<dbReference type="InterPro" id="IPR004532">
    <property type="entry name" value="Phe-tRNA-ligase_IIc_bsu_bact"/>
</dbReference>
<evidence type="ECO:0000256" key="7">
    <source>
        <dbReference type="ARBA" id="ARBA00022723"/>
    </source>
</evidence>
<comment type="similarity">
    <text evidence="2 15">Belongs to the phenylalanyl-tRNA synthetase beta subunit family. Type 1 subfamily.</text>
</comment>
<feature type="binding site" evidence="15">
    <location>
        <position position="463"/>
    </location>
    <ligand>
        <name>Mg(2+)</name>
        <dbReference type="ChEBI" id="CHEBI:18420"/>
        <note>shared with alpha subunit</note>
    </ligand>
</feature>
<keyword evidence="6 15" id="KW-0436">Ligase</keyword>
<evidence type="ECO:0000256" key="16">
    <source>
        <dbReference type="PROSITE-ProRule" id="PRU00209"/>
    </source>
</evidence>
<dbReference type="PANTHER" id="PTHR10947:SF0">
    <property type="entry name" value="PHENYLALANINE--TRNA LIGASE BETA SUBUNIT"/>
    <property type="match status" value="1"/>
</dbReference>
<dbReference type="SMART" id="SM00874">
    <property type="entry name" value="B5"/>
    <property type="match status" value="1"/>
</dbReference>
<evidence type="ECO:0000256" key="5">
    <source>
        <dbReference type="ARBA" id="ARBA00022555"/>
    </source>
</evidence>
<evidence type="ECO:0000259" key="18">
    <source>
        <dbReference type="PROSITE" id="PS51447"/>
    </source>
</evidence>
<dbReference type="InterPro" id="IPR005146">
    <property type="entry name" value="B3/B4_tRNA-bd"/>
</dbReference>
<dbReference type="SMART" id="SM00873">
    <property type="entry name" value="B3_4"/>
    <property type="match status" value="1"/>
</dbReference>
<dbReference type="InterPro" id="IPR005121">
    <property type="entry name" value="Fdx_antiC-bd"/>
</dbReference>
<dbReference type="Gene3D" id="3.30.70.380">
    <property type="entry name" value="Ferrodoxin-fold anticodon-binding domain"/>
    <property type="match status" value="1"/>
</dbReference>
<dbReference type="GO" id="GO:0140096">
    <property type="term" value="F:catalytic activity, acting on a protein"/>
    <property type="evidence" value="ECO:0007669"/>
    <property type="project" value="UniProtKB-ARBA"/>
</dbReference>
<dbReference type="InterPro" id="IPR002547">
    <property type="entry name" value="tRNA-bd_dom"/>
</dbReference>
<dbReference type="Gene3D" id="3.30.930.10">
    <property type="entry name" value="Bira Bifunctional Protein, Domain 2"/>
    <property type="match status" value="1"/>
</dbReference>
<dbReference type="GO" id="GO:0009328">
    <property type="term" value="C:phenylalanine-tRNA ligase complex"/>
    <property type="evidence" value="ECO:0007669"/>
    <property type="project" value="TreeGrafter"/>
</dbReference>
<feature type="domain" description="TRNA-binding" evidence="17">
    <location>
        <begin position="40"/>
        <end position="155"/>
    </location>
</feature>
<dbReference type="FunFam" id="3.50.40.10:FF:000001">
    <property type="entry name" value="Phenylalanine--tRNA ligase beta subunit"/>
    <property type="match status" value="1"/>
</dbReference>
<evidence type="ECO:0000256" key="2">
    <source>
        <dbReference type="ARBA" id="ARBA00008653"/>
    </source>
</evidence>
<organism evidence="20 21">
    <name type="scientific">Alkalibacterium thalassium</name>
    <dbReference type="NCBI Taxonomy" id="426701"/>
    <lineage>
        <taxon>Bacteria</taxon>
        <taxon>Bacillati</taxon>
        <taxon>Bacillota</taxon>
        <taxon>Bacilli</taxon>
        <taxon>Lactobacillales</taxon>
        <taxon>Carnobacteriaceae</taxon>
        <taxon>Alkalibacterium</taxon>
    </lineage>
</organism>
<keyword evidence="8 15" id="KW-0547">Nucleotide-binding</keyword>
<dbReference type="PANTHER" id="PTHR10947">
    <property type="entry name" value="PHENYLALANYL-TRNA SYNTHETASE BETA CHAIN AND LEUCINE-RICH REPEAT-CONTAINING PROTEIN 47"/>
    <property type="match status" value="1"/>
</dbReference>
<dbReference type="Proteomes" id="UP000199433">
    <property type="component" value="Unassembled WGS sequence"/>
</dbReference>
<evidence type="ECO:0000256" key="4">
    <source>
        <dbReference type="ARBA" id="ARBA00022490"/>
    </source>
</evidence>
<dbReference type="RefSeq" id="WP_091266293.1">
    <property type="nucleotide sequence ID" value="NZ_FNFK01000015.1"/>
</dbReference>
<keyword evidence="7 15" id="KW-0479">Metal-binding</keyword>
<dbReference type="Pfam" id="PF03484">
    <property type="entry name" value="B5"/>
    <property type="match status" value="1"/>
</dbReference>
<evidence type="ECO:0000256" key="8">
    <source>
        <dbReference type="ARBA" id="ARBA00022741"/>
    </source>
</evidence>
<sequence length="804" mass="88431">MKVSYNWLNESLDLSGVSPRELAEQITLTGIEVDSVSEPANELKNIVVGHVLTAERMADSDHLNVTVVEVGQDEPIQIVCGAPNVKAGQKVIVALPGARLVNGLKIKKSKLRGVVSNGMICSLEELGFSDSVIPKNSEEGIYVLPEDAQIGEDALPYLGLNDAFIELDITPNRADALSMRGVAYEAGAILEQTPKFTGVNLSEDPTDSVDEYVNVSVENSEDNPIYKMRVIKDLVVTESPLWLQRKLMHAGIRPIDAVVDVTNYIMLEYGQPLHAFDYDALNSKDILVRRARGSETLVTLDGQERKLSSDNLVITNGADPVALAGVMGGENTHVTGETKTVALESAVFESSLIRKTAQALNLRSESSSRFEKGLNKETVQDALDHAAALIASLGKGQVVSGTAEVVSEEPAYQTVTTTLNKINGSLGTDLTVGEVENIFNRLGFENSVTVDEISVTVPPRRWDISIEADLLEEVARIYGYDQLPSTLPRSESVPGELTHAQKLTRFTRHYMEGCGLGQAISYALTTTEKAAAFSLEESAPVELDWPMSEEHKALRQSLLSGLLDNVQYNVARQTKNVALFEIGRIFTRQEKDLPKETTHVAGVMTGSLVENSWQETEIRVDYFAVKGIVEEWLDTLGVLEGISFVPFKELPELHPGRTAKVLWNGQYIGVIGQLHPQLAQDRDLNDTVVFELNMEPLLANEQDTLTYESIPKYPGTSRDIAFVVDESVLHAEVMDVMTEVGGKWLRSIRLFDLYQGDNIEAGKKSLAYTLSYLNPEATLKEEEVNSDFEKVKQALVERVQADIR</sequence>
<keyword evidence="11 16" id="KW-0694">RNA-binding</keyword>
<dbReference type="SUPFAM" id="SSF55681">
    <property type="entry name" value="Class II aaRS and biotin synthetases"/>
    <property type="match status" value="1"/>
</dbReference>
<keyword evidence="12 15" id="KW-0648">Protein biosynthesis</keyword>
<dbReference type="InterPro" id="IPR045060">
    <property type="entry name" value="Phe-tRNA-ligase_IIc_bsu"/>
</dbReference>
<feature type="binding site" evidence="15">
    <location>
        <position position="472"/>
    </location>
    <ligand>
        <name>Mg(2+)</name>
        <dbReference type="ChEBI" id="CHEBI:18420"/>
        <note>shared with alpha subunit</note>
    </ligand>
</feature>
<dbReference type="SUPFAM" id="SSF46955">
    <property type="entry name" value="Putative DNA-binding domain"/>
    <property type="match status" value="1"/>
</dbReference>
<keyword evidence="4 15" id="KW-0963">Cytoplasm</keyword>
<evidence type="ECO:0000313" key="20">
    <source>
        <dbReference type="EMBL" id="SDK15894.1"/>
    </source>
</evidence>
<dbReference type="InterPro" id="IPR020825">
    <property type="entry name" value="Phe-tRNA_synthase-like_B3/B4"/>
</dbReference>
<keyword evidence="10 15" id="KW-0460">Magnesium</keyword>
<dbReference type="FunFam" id="3.30.56.10:FF:000002">
    <property type="entry name" value="Phenylalanine--tRNA ligase beta subunit"/>
    <property type="match status" value="1"/>
</dbReference>
<dbReference type="PROSITE" id="PS50886">
    <property type="entry name" value="TRBD"/>
    <property type="match status" value="1"/>
</dbReference>
<comment type="subcellular location">
    <subcellularLocation>
        <location evidence="1 15">Cytoplasm</location>
    </subcellularLocation>
</comment>
<dbReference type="AlphaFoldDB" id="A0A1G8ZMU1"/>
<keyword evidence="9 15" id="KW-0067">ATP-binding</keyword>
<evidence type="ECO:0000256" key="1">
    <source>
        <dbReference type="ARBA" id="ARBA00004496"/>
    </source>
</evidence>
<evidence type="ECO:0000256" key="14">
    <source>
        <dbReference type="ARBA" id="ARBA00049255"/>
    </source>
</evidence>
<evidence type="ECO:0000256" key="11">
    <source>
        <dbReference type="ARBA" id="ARBA00022884"/>
    </source>
</evidence>
<protein>
    <recommendedName>
        <fullName evidence="15">Phenylalanine--tRNA ligase beta subunit</fullName>
        <ecNumber evidence="15">6.1.1.20</ecNumber>
    </recommendedName>
    <alternativeName>
        <fullName evidence="15">Phenylalanyl-tRNA synthetase beta subunit</fullName>
        <shortName evidence="15">PheRS</shortName>
    </alternativeName>
</protein>
<comment type="cofactor">
    <cofactor evidence="15">
        <name>Mg(2+)</name>
        <dbReference type="ChEBI" id="CHEBI:18420"/>
    </cofactor>
    <text evidence="15">Binds 2 magnesium ions per tetramer.</text>
</comment>
<dbReference type="Pfam" id="PF17759">
    <property type="entry name" value="tRNA_synthFbeta"/>
    <property type="match status" value="1"/>
</dbReference>
<dbReference type="GO" id="GO:0000287">
    <property type="term" value="F:magnesium ion binding"/>
    <property type="evidence" value="ECO:0007669"/>
    <property type="project" value="UniProtKB-UniRule"/>
</dbReference>
<dbReference type="GO" id="GO:0005524">
    <property type="term" value="F:ATP binding"/>
    <property type="evidence" value="ECO:0007669"/>
    <property type="project" value="UniProtKB-UniRule"/>
</dbReference>
<feature type="domain" description="FDX-ACB" evidence="18">
    <location>
        <begin position="711"/>
        <end position="804"/>
    </location>
</feature>
<dbReference type="EMBL" id="FNFK01000015">
    <property type="protein sequence ID" value="SDK15894.1"/>
    <property type="molecule type" value="Genomic_DNA"/>
</dbReference>
<dbReference type="SMART" id="SM00896">
    <property type="entry name" value="FDX-ACB"/>
    <property type="match status" value="1"/>
</dbReference>
<dbReference type="GO" id="GO:0006432">
    <property type="term" value="P:phenylalanyl-tRNA aminoacylation"/>
    <property type="evidence" value="ECO:0007669"/>
    <property type="project" value="UniProtKB-UniRule"/>
</dbReference>
<keyword evidence="13 15" id="KW-0030">Aminoacyl-tRNA synthetase</keyword>
<feature type="binding site" evidence="15">
    <location>
        <position position="469"/>
    </location>
    <ligand>
        <name>Mg(2+)</name>
        <dbReference type="ChEBI" id="CHEBI:18420"/>
        <note>shared with alpha subunit</note>
    </ligand>
</feature>
<dbReference type="STRING" id="426701.SAMN04488098_101515"/>
<evidence type="ECO:0000256" key="10">
    <source>
        <dbReference type="ARBA" id="ARBA00022842"/>
    </source>
</evidence>
<keyword evidence="21" id="KW-1185">Reference proteome</keyword>
<comment type="subunit">
    <text evidence="3 15">Tetramer of two alpha and two beta subunits.</text>
</comment>
<dbReference type="EC" id="6.1.1.20" evidence="15"/>
<evidence type="ECO:0000313" key="21">
    <source>
        <dbReference type="Proteomes" id="UP000199433"/>
    </source>
</evidence>
<dbReference type="FunFam" id="3.30.70.380:FF:000001">
    <property type="entry name" value="Phenylalanine--tRNA ligase beta subunit"/>
    <property type="match status" value="1"/>
</dbReference>
<dbReference type="InterPro" id="IPR009061">
    <property type="entry name" value="DNA-bd_dom_put_sf"/>
</dbReference>
<dbReference type="InterPro" id="IPR033714">
    <property type="entry name" value="tRNA_bind_bactPheRS"/>
</dbReference>
<dbReference type="PROSITE" id="PS51483">
    <property type="entry name" value="B5"/>
    <property type="match status" value="1"/>
</dbReference>
<feature type="domain" description="B5" evidence="19">
    <location>
        <begin position="410"/>
        <end position="485"/>
    </location>
</feature>
<dbReference type="SUPFAM" id="SSF56037">
    <property type="entry name" value="PheT/TilS domain"/>
    <property type="match status" value="1"/>
</dbReference>
<evidence type="ECO:0000256" key="9">
    <source>
        <dbReference type="ARBA" id="ARBA00022840"/>
    </source>
</evidence>
<dbReference type="OrthoDB" id="9805455at2"/>
<dbReference type="Pfam" id="PF01588">
    <property type="entry name" value="tRNA_bind"/>
    <property type="match status" value="1"/>
</dbReference>
<evidence type="ECO:0000256" key="13">
    <source>
        <dbReference type="ARBA" id="ARBA00023146"/>
    </source>
</evidence>
<dbReference type="InterPro" id="IPR012340">
    <property type="entry name" value="NA-bd_OB-fold"/>
</dbReference>
<dbReference type="SUPFAM" id="SSF54991">
    <property type="entry name" value="Anticodon-binding domain of PheRS"/>
    <property type="match status" value="1"/>
</dbReference>
<evidence type="ECO:0000256" key="15">
    <source>
        <dbReference type="HAMAP-Rule" id="MF_00283"/>
    </source>
</evidence>
<keyword evidence="5 16" id="KW-0820">tRNA-binding</keyword>
<dbReference type="CDD" id="cd02796">
    <property type="entry name" value="tRNA_bind_bactPheRS"/>
    <property type="match status" value="1"/>
</dbReference>
<dbReference type="InterPro" id="IPR045864">
    <property type="entry name" value="aa-tRNA-synth_II/BPL/LPL"/>
</dbReference>
<dbReference type="InterPro" id="IPR036690">
    <property type="entry name" value="Fdx_antiC-bd_sf"/>
</dbReference>
<gene>
    <name evidence="15" type="primary">pheT</name>
    <name evidence="20" type="ORF">SAMN04488098_101515</name>
</gene>
<dbReference type="GO" id="GO:0000049">
    <property type="term" value="F:tRNA binding"/>
    <property type="evidence" value="ECO:0007669"/>
    <property type="project" value="UniProtKB-UniRule"/>
</dbReference>
<dbReference type="CDD" id="cd00769">
    <property type="entry name" value="PheRS_beta_core"/>
    <property type="match status" value="1"/>
</dbReference>
<evidence type="ECO:0000259" key="19">
    <source>
        <dbReference type="PROSITE" id="PS51483"/>
    </source>
</evidence>
<dbReference type="NCBIfam" id="NF045760">
    <property type="entry name" value="YtpR"/>
    <property type="match status" value="1"/>
</dbReference>
<dbReference type="Gene3D" id="3.50.40.10">
    <property type="entry name" value="Phenylalanyl-trna Synthetase, Chain B, domain 3"/>
    <property type="match status" value="1"/>
</dbReference>